<keyword evidence="1" id="KW-0479">Metal-binding</keyword>
<keyword evidence="5" id="KW-0175">Coiled coil</keyword>
<dbReference type="InterPro" id="IPR011011">
    <property type="entry name" value="Znf_FYVE_PHD"/>
</dbReference>
<keyword evidence="2 4" id="KW-0863">Zinc-finger</keyword>
<comment type="caution">
    <text evidence="8">The sequence shown here is derived from an EMBL/GenBank/DDBJ whole genome shotgun (WGS) entry which is preliminary data.</text>
</comment>
<evidence type="ECO:0000313" key="9">
    <source>
        <dbReference type="Proteomes" id="UP000284403"/>
    </source>
</evidence>
<evidence type="ECO:0000256" key="3">
    <source>
        <dbReference type="ARBA" id="ARBA00022833"/>
    </source>
</evidence>
<evidence type="ECO:0000256" key="6">
    <source>
        <dbReference type="SAM" id="MobiDB-lite"/>
    </source>
</evidence>
<feature type="coiled-coil region" evidence="5">
    <location>
        <begin position="185"/>
        <end position="233"/>
    </location>
</feature>
<feature type="compositionally biased region" description="Low complexity" evidence="6">
    <location>
        <begin position="132"/>
        <end position="143"/>
    </location>
</feature>
<dbReference type="EMBL" id="MKKU01000537">
    <property type="protein sequence ID" value="RNF08413.1"/>
    <property type="molecule type" value="Genomic_DNA"/>
</dbReference>
<keyword evidence="9" id="KW-1185">Reference proteome</keyword>
<dbReference type="SMART" id="SM00064">
    <property type="entry name" value="FYVE"/>
    <property type="match status" value="1"/>
</dbReference>
<feature type="domain" description="FYVE-type" evidence="7">
    <location>
        <begin position="27"/>
        <end position="73"/>
    </location>
</feature>
<dbReference type="InterPro" id="IPR000306">
    <property type="entry name" value="Znf_FYVE"/>
</dbReference>
<feature type="compositionally biased region" description="Low complexity" evidence="6">
    <location>
        <begin position="164"/>
        <end position="179"/>
    </location>
</feature>
<feature type="region of interest" description="Disordered" evidence="6">
    <location>
        <begin position="132"/>
        <end position="179"/>
    </location>
</feature>
<reference evidence="8 9" key="1">
    <citation type="journal article" date="2018" name="BMC Genomics">
        <title>Genomic comparison of Trypanosoma conorhini and Trypanosoma rangeli to Trypanosoma cruzi strains of high and low virulence.</title>
        <authorList>
            <person name="Bradwell K.R."/>
            <person name="Koparde V.N."/>
            <person name="Matveyev A.V."/>
            <person name="Serrano M.G."/>
            <person name="Alves J.M."/>
            <person name="Parikh H."/>
            <person name="Huang B."/>
            <person name="Lee V."/>
            <person name="Espinosa-Alvarez O."/>
            <person name="Ortiz P.A."/>
            <person name="Costa-Martins A.G."/>
            <person name="Teixeira M.M."/>
            <person name="Buck G.A."/>
        </authorList>
    </citation>
    <scope>NUCLEOTIDE SEQUENCE [LARGE SCALE GENOMIC DNA]</scope>
    <source>
        <strain evidence="8 9">025E</strain>
    </source>
</reference>
<evidence type="ECO:0000256" key="5">
    <source>
        <dbReference type="SAM" id="Coils"/>
    </source>
</evidence>
<keyword evidence="3" id="KW-0862">Zinc</keyword>
<dbReference type="OrthoDB" id="248959at2759"/>
<dbReference type="AlphaFoldDB" id="A0A3R7KRS6"/>
<accession>A0A3R7KRS6</accession>
<dbReference type="Pfam" id="PF01363">
    <property type="entry name" value="FYVE"/>
    <property type="match status" value="1"/>
</dbReference>
<dbReference type="InterPro" id="IPR017455">
    <property type="entry name" value="Znf_FYVE-rel"/>
</dbReference>
<feature type="coiled-coil region" evidence="5">
    <location>
        <begin position="77"/>
        <end position="128"/>
    </location>
</feature>
<evidence type="ECO:0000259" key="7">
    <source>
        <dbReference type="PROSITE" id="PS50178"/>
    </source>
</evidence>
<evidence type="ECO:0000313" key="8">
    <source>
        <dbReference type="EMBL" id="RNF08413.1"/>
    </source>
</evidence>
<dbReference type="Gene3D" id="3.30.40.10">
    <property type="entry name" value="Zinc/RING finger domain, C3HC4 (zinc finger)"/>
    <property type="match status" value="1"/>
</dbReference>
<evidence type="ECO:0000256" key="1">
    <source>
        <dbReference type="ARBA" id="ARBA00022723"/>
    </source>
</evidence>
<dbReference type="Proteomes" id="UP000284403">
    <property type="component" value="Unassembled WGS sequence"/>
</dbReference>
<sequence>MERLLRIVPEREWCRRNEVGVCQRPGCGRSFTLLSRPANCHACGMVMCAQCLKRRLTLPGRPGSAPVPLCHACAIGVSNAQAEAERAYQQRGQLLQRLEEQQAELERLLALSASLREENQRLVELTEALAAGAPSPAAPPQAAVEGASGGEQSGRVDDGGAAGDGAPAATAGGARTATAEETALTEELQAKHNALSRREAALQEATKKVAGDAARVAAQRTQLQQEERRLRAQFAQEFQAIIGEECLRLQNVYMEELTGLGDQFAAWRRDAHDVLEAVRLQHKHSDGDAVPAHSAQLAQAEEALAQARASHREDLLRAKKRFDDDSFVLGSALGVAQREVEAEKRRLAAAQHTVDGLALTLQEQQQRHDAACTEWGERLAILHSLHGSWRQQLLLQPSPSAAAAAAAAAHQGETTDHAAAAARAMLSGWRCVAAALLSQHGASLSALMLVAREACGLAEFPPSPPPAEQKPVAKAAAASDAGEHAGDLVKLRRELSSARRLSRGFEARANAHAVEVVSLKRSLALKTEELQELRARLSRTAKALVRASRIEKHVSRQLQQRHEEEEPLSADQDNGGASAIRFAAGMVHHGSLYMDGCMSLLSAALLRRYAAGVQGMQEEWAKRRDLTRRNTVALEETTASMKALQEDLRRREAAAARLEGALRAREREARLRLSRLLKVSVALRTVASRLRAVSTSEEAGSSLDGGAS</sequence>
<dbReference type="InterPro" id="IPR013083">
    <property type="entry name" value="Znf_RING/FYVE/PHD"/>
</dbReference>
<evidence type="ECO:0000256" key="2">
    <source>
        <dbReference type="ARBA" id="ARBA00022771"/>
    </source>
</evidence>
<protein>
    <recommendedName>
        <fullName evidence="7">FYVE-type domain-containing protein</fullName>
    </recommendedName>
</protein>
<gene>
    <name evidence="8" type="ORF">Tco025E_07179</name>
</gene>
<dbReference type="GeneID" id="40320790"/>
<organism evidence="8 9">
    <name type="scientific">Trypanosoma conorhini</name>
    <dbReference type="NCBI Taxonomy" id="83891"/>
    <lineage>
        <taxon>Eukaryota</taxon>
        <taxon>Discoba</taxon>
        <taxon>Euglenozoa</taxon>
        <taxon>Kinetoplastea</taxon>
        <taxon>Metakinetoplastina</taxon>
        <taxon>Trypanosomatida</taxon>
        <taxon>Trypanosomatidae</taxon>
        <taxon>Trypanosoma</taxon>
    </lineage>
</organism>
<dbReference type="SUPFAM" id="SSF57903">
    <property type="entry name" value="FYVE/PHD zinc finger"/>
    <property type="match status" value="1"/>
</dbReference>
<proteinExistence type="predicted"/>
<feature type="coiled-coil region" evidence="5">
    <location>
        <begin position="516"/>
        <end position="543"/>
    </location>
</feature>
<name>A0A3R7KRS6_9TRYP</name>
<dbReference type="PROSITE" id="PS50178">
    <property type="entry name" value="ZF_FYVE"/>
    <property type="match status" value="1"/>
</dbReference>
<dbReference type="RefSeq" id="XP_029225842.1">
    <property type="nucleotide sequence ID" value="XM_029374046.1"/>
</dbReference>
<evidence type="ECO:0000256" key="4">
    <source>
        <dbReference type="PROSITE-ProRule" id="PRU00091"/>
    </source>
</evidence>
<dbReference type="GO" id="GO:0008270">
    <property type="term" value="F:zinc ion binding"/>
    <property type="evidence" value="ECO:0007669"/>
    <property type="project" value="UniProtKB-KW"/>
</dbReference>
<feature type="coiled-coil region" evidence="5">
    <location>
        <begin position="634"/>
        <end position="661"/>
    </location>
</feature>